<dbReference type="Gene3D" id="1.10.8.20">
    <property type="entry name" value="N-terminal domain of phosphatidylinositol transfer protein sec14p"/>
    <property type="match status" value="1"/>
</dbReference>
<dbReference type="InterPro" id="IPR001251">
    <property type="entry name" value="CRAL-TRIO_dom"/>
</dbReference>
<dbReference type="InterPro" id="IPR036865">
    <property type="entry name" value="CRAL-TRIO_dom_sf"/>
</dbReference>
<dbReference type="InterPro" id="IPR011074">
    <property type="entry name" value="CRAL/TRIO_N_dom"/>
</dbReference>
<dbReference type="InterPro" id="IPR051026">
    <property type="entry name" value="PI/PC_transfer"/>
</dbReference>
<evidence type="ECO:0000313" key="2">
    <source>
        <dbReference type="EMBL" id="KAK0507193.1"/>
    </source>
</evidence>
<reference evidence="2" key="1">
    <citation type="submission" date="2023-03" db="EMBL/GenBank/DDBJ databases">
        <title>Complete genome of Cladonia borealis.</title>
        <authorList>
            <person name="Park H."/>
        </authorList>
    </citation>
    <scope>NUCLEOTIDE SEQUENCE</scope>
    <source>
        <strain evidence="2">ANT050790</strain>
    </source>
</reference>
<dbReference type="CDD" id="cd00170">
    <property type="entry name" value="SEC14"/>
    <property type="match status" value="1"/>
</dbReference>
<keyword evidence="3" id="KW-1185">Reference proteome</keyword>
<gene>
    <name evidence="2" type="ORF">JMJ35_010231</name>
</gene>
<proteinExistence type="predicted"/>
<dbReference type="PANTHER" id="PTHR45657:SF20">
    <property type="entry name" value="CRAL_TRIO DOMAIN PROTEIN (AFU_ORTHOLOGUE AFUA_5G00680)"/>
    <property type="match status" value="1"/>
</dbReference>
<dbReference type="AlphaFoldDB" id="A0AA39UX59"/>
<dbReference type="SUPFAM" id="SSF52087">
    <property type="entry name" value="CRAL/TRIO domain"/>
    <property type="match status" value="1"/>
</dbReference>
<evidence type="ECO:0000313" key="3">
    <source>
        <dbReference type="Proteomes" id="UP001166286"/>
    </source>
</evidence>
<organism evidence="2 3">
    <name type="scientific">Cladonia borealis</name>
    <dbReference type="NCBI Taxonomy" id="184061"/>
    <lineage>
        <taxon>Eukaryota</taxon>
        <taxon>Fungi</taxon>
        <taxon>Dikarya</taxon>
        <taxon>Ascomycota</taxon>
        <taxon>Pezizomycotina</taxon>
        <taxon>Lecanoromycetes</taxon>
        <taxon>OSLEUM clade</taxon>
        <taxon>Lecanoromycetidae</taxon>
        <taxon>Lecanorales</taxon>
        <taxon>Lecanorineae</taxon>
        <taxon>Cladoniaceae</taxon>
        <taxon>Cladonia</taxon>
    </lineage>
</organism>
<dbReference type="Proteomes" id="UP001166286">
    <property type="component" value="Unassembled WGS sequence"/>
</dbReference>
<accession>A0AA39UX59</accession>
<comment type="caution">
    <text evidence="2">The sequence shown here is derived from an EMBL/GenBank/DDBJ whole genome shotgun (WGS) entry which is preliminary data.</text>
</comment>
<dbReference type="Pfam" id="PF03765">
    <property type="entry name" value="CRAL_TRIO_N"/>
    <property type="match status" value="1"/>
</dbReference>
<dbReference type="EMBL" id="JAFEKC020000024">
    <property type="protein sequence ID" value="KAK0507193.1"/>
    <property type="molecule type" value="Genomic_DNA"/>
</dbReference>
<dbReference type="SUPFAM" id="SSF46938">
    <property type="entry name" value="CRAL/TRIO N-terminal domain"/>
    <property type="match status" value="1"/>
</dbReference>
<name>A0AA39UX59_9LECA</name>
<feature type="domain" description="CRAL-TRIO" evidence="1">
    <location>
        <begin position="100"/>
        <end position="294"/>
    </location>
</feature>
<dbReference type="PANTHER" id="PTHR45657">
    <property type="entry name" value="CRAL-TRIO DOMAIN-CONTAINING PROTEIN YKL091C-RELATED"/>
    <property type="match status" value="1"/>
</dbReference>
<sequence length="384" mass="42898">MSLEGPQATNGVADEPLSAEQAANFEVYKSKCAENGLLERPVDFGSEDVCDGINDDVVLLRFFRARKYNVDEAYKMFSAVCLTREKHRHCVFYDNIDIESFDETRRIYPHWTGHRDKRGQPLYYFDMEAVTSKTIAAHTKSSESISLPDIEFPKSSSPESLRSFTAFDYAIRFIMPLCSLVPTRPNPSTPISRAIYIIDIATVSLSQVWGARSWIKTTADLLANTYPEILDRVFILNAPSFFPTIWSWIKGFLDPVTASKLQLVPRSETLSTLQTYIPLSSIPTKYGGELAFELGMRPVLDQELSEILGGRSEVPLGPLKWIYGEGEGKRVAVAVGRVGGAKRWERLAEVKMGGEKEGKIVQEGSCRSEVTDVVLSGQMLESQA</sequence>
<dbReference type="SMART" id="SM00516">
    <property type="entry name" value="SEC14"/>
    <property type="match status" value="1"/>
</dbReference>
<dbReference type="Pfam" id="PF00650">
    <property type="entry name" value="CRAL_TRIO"/>
    <property type="match status" value="1"/>
</dbReference>
<dbReference type="Gene3D" id="3.40.525.10">
    <property type="entry name" value="CRAL-TRIO lipid binding domain"/>
    <property type="match status" value="1"/>
</dbReference>
<evidence type="ECO:0000259" key="1">
    <source>
        <dbReference type="PROSITE" id="PS50191"/>
    </source>
</evidence>
<dbReference type="PROSITE" id="PS50191">
    <property type="entry name" value="CRAL_TRIO"/>
    <property type="match status" value="1"/>
</dbReference>
<dbReference type="SMART" id="SM01100">
    <property type="entry name" value="CRAL_TRIO_N"/>
    <property type="match status" value="1"/>
</dbReference>
<dbReference type="InterPro" id="IPR036273">
    <property type="entry name" value="CRAL/TRIO_N_dom_sf"/>
</dbReference>
<protein>
    <recommendedName>
        <fullName evidence="1">CRAL-TRIO domain-containing protein</fullName>
    </recommendedName>
</protein>